<evidence type="ECO:0000313" key="2">
    <source>
        <dbReference type="Proteomes" id="UP001642540"/>
    </source>
</evidence>
<sequence length="243" mass="28539">MIRLETGNGHMMSTILSRALGWWIKVANLPQSRLTKICLEELIKLPADNKQPNWLGLVKNSLTRSGVSNISILDELSSETRVSFIGTAVATCRTKLKEEDLERLDNNSSFSSIYGRMKHNSNREGYLNYPISIHKKRIFAQLRLQPDRISILNLYISRHKIIFNPTHYCSICNVKDNDDLFHVFCKCIIYQPLRLAYPIFKIHNVPNRRFFHKFFLRYDCQAIHEICDYIRYAMYLRSFCLNE</sequence>
<gene>
    <name evidence="1" type="ORF">ODALV1_LOCUS24852</name>
</gene>
<proteinExistence type="predicted"/>
<dbReference type="EMBL" id="CAXLJM020000095">
    <property type="protein sequence ID" value="CAL8132982.1"/>
    <property type="molecule type" value="Genomic_DNA"/>
</dbReference>
<organism evidence="1 2">
    <name type="scientific">Orchesella dallaii</name>
    <dbReference type="NCBI Taxonomy" id="48710"/>
    <lineage>
        <taxon>Eukaryota</taxon>
        <taxon>Metazoa</taxon>
        <taxon>Ecdysozoa</taxon>
        <taxon>Arthropoda</taxon>
        <taxon>Hexapoda</taxon>
        <taxon>Collembola</taxon>
        <taxon>Entomobryomorpha</taxon>
        <taxon>Entomobryoidea</taxon>
        <taxon>Orchesellidae</taxon>
        <taxon>Orchesellinae</taxon>
        <taxon>Orchesella</taxon>
    </lineage>
</organism>
<protein>
    <recommendedName>
        <fullName evidence="3">Reverse transcriptase zinc-binding domain-containing protein</fullName>
    </recommendedName>
</protein>
<accession>A0ABP1RQA4</accession>
<dbReference type="Proteomes" id="UP001642540">
    <property type="component" value="Unassembled WGS sequence"/>
</dbReference>
<name>A0ABP1RQA4_9HEXA</name>
<comment type="caution">
    <text evidence="1">The sequence shown here is derived from an EMBL/GenBank/DDBJ whole genome shotgun (WGS) entry which is preliminary data.</text>
</comment>
<keyword evidence="2" id="KW-1185">Reference proteome</keyword>
<evidence type="ECO:0000313" key="1">
    <source>
        <dbReference type="EMBL" id="CAL8132982.1"/>
    </source>
</evidence>
<reference evidence="1 2" key="1">
    <citation type="submission" date="2024-08" db="EMBL/GenBank/DDBJ databases">
        <authorList>
            <person name="Cucini C."/>
            <person name="Frati F."/>
        </authorList>
    </citation>
    <scope>NUCLEOTIDE SEQUENCE [LARGE SCALE GENOMIC DNA]</scope>
</reference>
<evidence type="ECO:0008006" key="3">
    <source>
        <dbReference type="Google" id="ProtNLM"/>
    </source>
</evidence>